<dbReference type="InterPro" id="IPR001585">
    <property type="entry name" value="TAL/FSA"/>
</dbReference>
<evidence type="ECO:0000256" key="7">
    <source>
        <dbReference type="ARBA" id="ARBA00023270"/>
    </source>
</evidence>
<comment type="similarity">
    <text evidence="3 9">Belongs to the transaldolase family. Type 3B subfamily.</text>
</comment>
<organism evidence="10 11">
    <name type="scientific">Candidatus Finniella inopinata</name>
    <dbReference type="NCBI Taxonomy" id="1696036"/>
    <lineage>
        <taxon>Bacteria</taxon>
        <taxon>Pseudomonadati</taxon>
        <taxon>Pseudomonadota</taxon>
        <taxon>Alphaproteobacteria</taxon>
        <taxon>Holosporales</taxon>
        <taxon>Candidatus Paracaedibacteraceae</taxon>
        <taxon>Candidatus Finniella</taxon>
    </lineage>
</organism>
<evidence type="ECO:0000256" key="1">
    <source>
        <dbReference type="ARBA" id="ARBA00004496"/>
    </source>
</evidence>
<dbReference type="InterPro" id="IPR033919">
    <property type="entry name" value="TSA/FSA_arc/bac"/>
</dbReference>
<evidence type="ECO:0000256" key="4">
    <source>
        <dbReference type="ARBA" id="ARBA00022490"/>
    </source>
</evidence>
<reference evidence="10 11" key="1">
    <citation type="submission" date="2018-10" db="EMBL/GenBank/DDBJ databases">
        <title>An updated phylogeny of the Alphaproteobacteria reveals that the parasitic Rickettsiales and Holosporales have independent origins.</title>
        <authorList>
            <person name="Munoz-Gomez S.A."/>
            <person name="Hess S."/>
            <person name="Burger G."/>
            <person name="Lang B.F."/>
            <person name="Susko E."/>
            <person name="Slamovits C.H."/>
            <person name="Roger A.J."/>
        </authorList>
    </citation>
    <scope>NUCLEOTIDE SEQUENCE [LARGE SCALE GENOMIC DNA]</scope>
    <source>
        <strain evidence="10">HOLO01</strain>
    </source>
</reference>
<dbReference type="PROSITE" id="PS01054">
    <property type="entry name" value="TRANSALDOLASE_1"/>
    <property type="match status" value="1"/>
</dbReference>
<comment type="catalytic activity">
    <reaction evidence="8 9">
        <text>D-sedoheptulose 7-phosphate + D-glyceraldehyde 3-phosphate = D-erythrose 4-phosphate + beta-D-fructose 6-phosphate</text>
        <dbReference type="Rhea" id="RHEA:17053"/>
        <dbReference type="ChEBI" id="CHEBI:16897"/>
        <dbReference type="ChEBI" id="CHEBI:57483"/>
        <dbReference type="ChEBI" id="CHEBI:57634"/>
        <dbReference type="ChEBI" id="CHEBI:59776"/>
        <dbReference type="EC" id="2.2.1.2"/>
    </reaction>
</comment>
<dbReference type="EMBL" id="SCFB01000005">
    <property type="protein sequence ID" value="RZI46275.1"/>
    <property type="molecule type" value="Genomic_DNA"/>
</dbReference>
<dbReference type="Pfam" id="PF00923">
    <property type="entry name" value="TAL_FSA"/>
    <property type="match status" value="1"/>
</dbReference>
<evidence type="ECO:0000256" key="2">
    <source>
        <dbReference type="ARBA" id="ARBA00004857"/>
    </source>
</evidence>
<dbReference type="GO" id="GO:0006098">
    <property type="term" value="P:pentose-phosphate shunt"/>
    <property type="evidence" value="ECO:0007669"/>
    <property type="project" value="UniProtKB-UniRule"/>
</dbReference>
<dbReference type="RefSeq" id="WP_130154026.1">
    <property type="nucleotide sequence ID" value="NZ_SCFB01000005.1"/>
</dbReference>
<keyword evidence="4 9" id="KW-0963">Cytoplasm</keyword>
<dbReference type="GO" id="GO:0004801">
    <property type="term" value="F:transaldolase activity"/>
    <property type="evidence" value="ECO:0007669"/>
    <property type="project" value="UniProtKB-UniRule"/>
</dbReference>
<dbReference type="UniPathway" id="UPA00115">
    <property type="reaction ID" value="UER00414"/>
</dbReference>
<dbReference type="InterPro" id="IPR013785">
    <property type="entry name" value="Aldolase_TIM"/>
</dbReference>
<dbReference type="InterPro" id="IPR022999">
    <property type="entry name" value="Transaldolase_3B"/>
</dbReference>
<comment type="function">
    <text evidence="9">Transaldolase is important for the balance of metabolites in the pentose-phosphate pathway.</text>
</comment>
<dbReference type="PANTHER" id="PTHR10683">
    <property type="entry name" value="TRANSALDOLASE"/>
    <property type="match status" value="1"/>
</dbReference>
<evidence type="ECO:0000256" key="8">
    <source>
        <dbReference type="ARBA" id="ARBA00048810"/>
    </source>
</evidence>
<evidence type="ECO:0000256" key="3">
    <source>
        <dbReference type="ARBA" id="ARBA00005740"/>
    </source>
</evidence>
<evidence type="ECO:0000256" key="6">
    <source>
        <dbReference type="ARBA" id="ARBA00023126"/>
    </source>
</evidence>
<proteinExistence type="inferred from homology"/>
<dbReference type="Gene3D" id="3.20.20.70">
    <property type="entry name" value="Aldolase class I"/>
    <property type="match status" value="1"/>
</dbReference>
<dbReference type="GO" id="GO:0005737">
    <property type="term" value="C:cytoplasm"/>
    <property type="evidence" value="ECO:0007669"/>
    <property type="project" value="UniProtKB-SubCell"/>
</dbReference>
<dbReference type="EC" id="2.2.1.2" evidence="9"/>
<protein>
    <recommendedName>
        <fullName evidence="9">Probable transaldolase</fullName>
        <ecNumber evidence="9">2.2.1.2</ecNumber>
    </recommendedName>
</protein>
<dbReference type="FunFam" id="3.20.20.70:FF:000018">
    <property type="entry name" value="Probable transaldolase"/>
    <property type="match status" value="1"/>
</dbReference>
<comment type="pathway">
    <text evidence="2 9">Carbohydrate degradation; pentose phosphate pathway; D-glyceraldehyde 3-phosphate and beta-D-fructose 6-phosphate from D-ribose 5-phosphate and D-xylulose 5-phosphate (non-oxidative stage): step 2/3.</text>
</comment>
<evidence type="ECO:0000313" key="10">
    <source>
        <dbReference type="EMBL" id="RZI46275.1"/>
    </source>
</evidence>
<keyword evidence="6 9" id="KW-0570">Pentose shunt</keyword>
<dbReference type="GO" id="GO:0016832">
    <property type="term" value="F:aldehyde-lyase activity"/>
    <property type="evidence" value="ECO:0007669"/>
    <property type="project" value="InterPro"/>
</dbReference>
<gene>
    <name evidence="10" type="primary">fsa</name>
    <name evidence="9" type="synonym">tal</name>
    <name evidence="10" type="ORF">EQU50_04895</name>
</gene>
<dbReference type="NCBIfam" id="TIGR00875">
    <property type="entry name" value="fsa_talC_mipB"/>
    <property type="match status" value="1"/>
</dbReference>
<dbReference type="InterPro" id="IPR018225">
    <property type="entry name" value="Transaldolase_AS"/>
</dbReference>
<accession>A0A4Q7DJE6</accession>
<keyword evidence="11" id="KW-1185">Reference proteome</keyword>
<keyword evidence="5 9" id="KW-0808">Transferase</keyword>
<dbReference type="InterPro" id="IPR004731">
    <property type="entry name" value="Transaldolase_3B/F6P_aldolase"/>
</dbReference>
<dbReference type="CDD" id="cd00956">
    <property type="entry name" value="Transaldolase_FSA"/>
    <property type="match status" value="1"/>
</dbReference>
<dbReference type="OrthoDB" id="9807051at2"/>
<dbReference type="Proteomes" id="UP000293550">
    <property type="component" value="Unassembled WGS sequence"/>
</dbReference>
<dbReference type="GO" id="GO:0005975">
    <property type="term" value="P:carbohydrate metabolic process"/>
    <property type="evidence" value="ECO:0007669"/>
    <property type="project" value="InterPro"/>
</dbReference>
<dbReference type="GO" id="GO:0042182">
    <property type="term" value="P:ketone catabolic process"/>
    <property type="evidence" value="ECO:0007669"/>
    <property type="project" value="UniProtKB-ARBA"/>
</dbReference>
<keyword evidence="7 9" id="KW-0704">Schiff base</keyword>
<comment type="caution">
    <text evidence="10">The sequence shown here is derived from an EMBL/GenBank/DDBJ whole genome shotgun (WGS) entry which is preliminary data.</text>
</comment>
<evidence type="ECO:0000313" key="11">
    <source>
        <dbReference type="Proteomes" id="UP000293550"/>
    </source>
</evidence>
<comment type="subcellular location">
    <subcellularLocation>
        <location evidence="1 9">Cytoplasm</location>
    </subcellularLocation>
</comment>
<dbReference type="PANTHER" id="PTHR10683:SF40">
    <property type="entry name" value="FRUCTOSE-6-PHOSPHATE ALDOLASE 1-RELATED"/>
    <property type="match status" value="1"/>
</dbReference>
<sequence>MKFFLDTAHIEDVKELLPTGWVDGITTNPSLIAASGRKFLDVIAEMCDLIEGPVSAEVAATDYAMMLTEGRHLAKISGNVAVKLPLTMDGLKACYALTQEGTMVNVTLCFSAAQALLAAKAGATFVSPFVGRLDDVGHDGMALIQEICQIYAMHSFDTEVLAASIRHPQHVIQAAQRGADVATIPPKVIHQLLHHPLTDKGVELFTSDWKKTGQSIL</sequence>
<feature type="active site" description="Schiff-base intermediate with substrate" evidence="9">
    <location>
        <position position="83"/>
    </location>
</feature>
<dbReference type="SUPFAM" id="SSF51569">
    <property type="entry name" value="Aldolase"/>
    <property type="match status" value="1"/>
</dbReference>
<evidence type="ECO:0000256" key="5">
    <source>
        <dbReference type="ARBA" id="ARBA00022679"/>
    </source>
</evidence>
<name>A0A4Q7DJE6_9PROT</name>
<evidence type="ECO:0000256" key="9">
    <source>
        <dbReference type="HAMAP-Rule" id="MF_00494"/>
    </source>
</evidence>
<dbReference type="AlphaFoldDB" id="A0A4Q7DJE6"/>
<dbReference type="HAMAP" id="MF_00494">
    <property type="entry name" value="Transaldolase_3b"/>
    <property type="match status" value="1"/>
</dbReference>